<protein>
    <submittedName>
        <fullName evidence="6">ZIP family metal transporter</fullName>
    </submittedName>
</protein>
<keyword evidence="4 5" id="KW-0472">Membrane</keyword>
<accession>A0A7Z0RVN0</accession>
<dbReference type="InterPro" id="IPR003689">
    <property type="entry name" value="ZIP"/>
</dbReference>
<dbReference type="Pfam" id="PF02535">
    <property type="entry name" value="Zip"/>
    <property type="match status" value="1"/>
</dbReference>
<reference evidence="6 7" key="1">
    <citation type="journal article" date="2015" name="Int. J. Syst. Evol. Microbiol.">
        <title>Halomonas salicampi sp. nov., a halotolerant and alkalitolerant bacterium isolated from a saltern soil.</title>
        <authorList>
            <person name="Lee J.C."/>
            <person name="Kim Y.S."/>
            <person name="Yun B.S."/>
            <person name="Whang K.S."/>
        </authorList>
    </citation>
    <scope>NUCLEOTIDE SEQUENCE [LARGE SCALE GENOMIC DNA]</scope>
    <source>
        <strain evidence="6 7">BH103</strain>
    </source>
</reference>
<comment type="caution">
    <text evidence="6">The sequence shown here is derived from an EMBL/GenBank/DDBJ whole genome shotgun (WGS) entry which is preliminary data.</text>
</comment>
<feature type="transmembrane region" description="Helical" evidence="5">
    <location>
        <begin position="65"/>
        <end position="87"/>
    </location>
</feature>
<feature type="transmembrane region" description="Helical" evidence="5">
    <location>
        <begin position="107"/>
        <end position="128"/>
    </location>
</feature>
<feature type="transmembrane region" description="Helical" evidence="5">
    <location>
        <begin position="38"/>
        <end position="59"/>
    </location>
</feature>
<dbReference type="PANTHER" id="PTHR11040:SF70">
    <property type="entry name" value="OS05G0316100 PROTEIN"/>
    <property type="match status" value="1"/>
</dbReference>
<proteinExistence type="predicted"/>
<dbReference type="AlphaFoldDB" id="A0A7Z0RVN0"/>
<keyword evidence="3 5" id="KW-1133">Transmembrane helix</keyword>
<dbReference type="RefSeq" id="WP_179931090.1">
    <property type="nucleotide sequence ID" value="NZ_JACCDF010000012.1"/>
</dbReference>
<feature type="transmembrane region" description="Helical" evidence="5">
    <location>
        <begin position="134"/>
        <end position="157"/>
    </location>
</feature>
<evidence type="ECO:0000256" key="5">
    <source>
        <dbReference type="SAM" id="Phobius"/>
    </source>
</evidence>
<evidence type="ECO:0000313" key="6">
    <source>
        <dbReference type="EMBL" id="NYS61764.1"/>
    </source>
</evidence>
<feature type="transmembrane region" description="Helical" evidence="5">
    <location>
        <begin position="6"/>
        <end position="31"/>
    </location>
</feature>
<evidence type="ECO:0000256" key="3">
    <source>
        <dbReference type="ARBA" id="ARBA00022989"/>
    </source>
</evidence>
<keyword evidence="2 5" id="KW-0812">Transmembrane</keyword>
<feature type="transmembrane region" description="Helical" evidence="5">
    <location>
        <begin position="169"/>
        <end position="189"/>
    </location>
</feature>
<sequence length="247" mass="25975">MSVEVTVWVVFVAAMITAIATGLGALPFLFVKQFSPRWLSLFNALAAGLMLAASHSLVSEGSGDAPWLTLLGMALGLLLVVVSDRVISRHGAPDVSELSGANARKALLILGIMTIHSFAEGVGVGVSYGGGESLGMFISAAIAIHNIPEGLAISLVLIPRGMSVLKAGWWSIFTSLPQPLMAVPAFLFVTWFAPFLPVGLGIAAGAMMWMVFAELLPDALKDASPEAVATTVVLAFFCMYAFQYAMQ</sequence>
<dbReference type="GO" id="GO:0016020">
    <property type="term" value="C:membrane"/>
    <property type="evidence" value="ECO:0007669"/>
    <property type="project" value="UniProtKB-SubCell"/>
</dbReference>
<evidence type="ECO:0000256" key="1">
    <source>
        <dbReference type="ARBA" id="ARBA00004141"/>
    </source>
</evidence>
<keyword evidence="7" id="KW-1185">Reference proteome</keyword>
<name>A0A7Z0RVN0_9GAMM</name>
<comment type="subcellular location">
    <subcellularLocation>
        <location evidence="1">Membrane</location>
        <topology evidence="1">Multi-pass membrane protein</topology>
    </subcellularLocation>
</comment>
<feature type="transmembrane region" description="Helical" evidence="5">
    <location>
        <begin position="195"/>
        <end position="216"/>
    </location>
</feature>
<feature type="transmembrane region" description="Helical" evidence="5">
    <location>
        <begin position="228"/>
        <end position="246"/>
    </location>
</feature>
<dbReference type="PANTHER" id="PTHR11040">
    <property type="entry name" value="ZINC/IRON TRANSPORTER"/>
    <property type="match status" value="1"/>
</dbReference>
<dbReference type="Proteomes" id="UP000586119">
    <property type="component" value="Unassembled WGS sequence"/>
</dbReference>
<gene>
    <name evidence="6" type="ORF">HZS81_13480</name>
</gene>
<dbReference type="EMBL" id="JACCDF010000012">
    <property type="protein sequence ID" value="NYS61764.1"/>
    <property type="molecule type" value="Genomic_DNA"/>
</dbReference>
<evidence type="ECO:0000256" key="2">
    <source>
        <dbReference type="ARBA" id="ARBA00022692"/>
    </source>
</evidence>
<evidence type="ECO:0000313" key="7">
    <source>
        <dbReference type="Proteomes" id="UP000586119"/>
    </source>
</evidence>
<dbReference type="GO" id="GO:0005385">
    <property type="term" value="F:zinc ion transmembrane transporter activity"/>
    <property type="evidence" value="ECO:0007669"/>
    <property type="project" value="TreeGrafter"/>
</dbReference>
<organism evidence="6 7">
    <name type="scientific">Vreelandella salicampi</name>
    <dbReference type="NCBI Taxonomy" id="1449798"/>
    <lineage>
        <taxon>Bacteria</taxon>
        <taxon>Pseudomonadati</taxon>
        <taxon>Pseudomonadota</taxon>
        <taxon>Gammaproteobacteria</taxon>
        <taxon>Oceanospirillales</taxon>
        <taxon>Halomonadaceae</taxon>
        <taxon>Vreelandella</taxon>
    </lineage>
</organism>
<evidence type="ECO:0000256" key="4">
    <source>
        <dbReference type="ARBA" id="ARBA00023136"/>
    </source>
</evidence>